<evidence type="ECO:0000259" key="1">
    <source>
        <dbReference type="Pfam" id="PF04993"/>
    </source>
</evidence>
<proteinExistence type="predicted"/>
<reference evidence="3" key="1">
    <citation type="journal article" date="2019" name="Int. J. Syst. Evol. Microbiol.">
        <title>The Global Catalogue of Microorganisms (GCM) 10K type strain sequencing project: providing services to taxonomists for standard genome sequencing and annotation.</title>
        <authorList>
            <consortium name="The Broad Institute Genomics Platform"/>
            <consortium name="The Broad Institute Genome Sequencing Center for Infectious Disease"/>
            <person name="Wu L."/>
            <person name="Ma J."/>
        </authorList>
    </citation>
    <scope>NUCLEOTIDE SEQUENCE [LARGE SCALE GENOMIC DNA]</scope>
    <source>
        <strain evidence="3">KACC 14249</strain>
    </source>
</reference>
<feature type="domain" description="TfoX N-terminal" evidence="1">
    <location>
        <begin position="19"/>
        <end position="104"/>
    </location>
</feature>
<protein>
    <submittedName>
        <fullName evidence="2">TfoX/Sxy family protein</fullName>
    </submittedName>
</protein>
<dbReference type="EMBL" id="JBHSRD010000004">
    <property type="protein sequence ID" value="MFC6007806.1"/>
    <property type="molecule type" value="Genomic_DNA"/>
</dbReference>
<organism evidence="2 3">
    <name type="scientific">Angustibacter luteus</name>
    <dbReference type="NCBI Taxonomy" id="658456"/>
    <lineage>
        <taxon>Bacteria</taxon>
        <taxon>Bacillati</taxon>
        <taxon>Actinomycetota</taxon>
        <taxon>Actinomycetes</taxon>
        <taxon>Kineosporiales</taxon>
        <taxon>Kineosporiaceae</taxon>
    </lineage>
</organism>
<dbReference type="Gene3D" id="3.30.1460.30">
    <property type="entry name" value="YgaC/TfoX-N like chaperone"/>
    <property type="match status" value="1"/>
</dbReference>
<comment type="caution">
    <text evidence="2">The sequence shown here is derived from an EMBL/GenBank/DDBJ whole genome shotgun (WGS) entry which is preliminary data.</text>
</comment>
<accession>A0ABW1JEQ9</accession>
<sequence length="110" mass="11942">MAYDERLAERIRQAVAGEPGLSEKAMFGGLAFLVHGHLAVSASGQGGLLLRIDPADAPDLTSRPHVRPFEMRGRAMDGWLHVQPEAVDDDADLQQWVDVGLAFARSLPPK</sequence>
<gene>
    <name evidence="2" type="ORF">ACFQDO_11765</name>
</gene>
<dbReference type="Pfam" id="PF04993">
    <property type="entry name" value="TfoX_N"/>
    <property type="match status" value="1"/>
</dbReference>
<dbReference type="SUPFAM" id="SSF159894">
    <property type="entry name" value="YgaC/TfoX-N like"/>
    <property type="match status" value="1"/>
</dbReference>
<evidence type="ECO:0000313" key="2">
    <source>
        <dbReference type="EMBL" id="MFC6007806.1"/>
    </source>
</evidence>
<evidence type="ECO:0000313" key="3">
    <source>
        <dbReference type="Proteomes" id="UP001596189"/>
    </source>
</evidence>
<dbReference type="Proteomes" id="UP001596189">
    <property type="component" value="Unassembled WGS sequence"/>
</dbReference>
<name>A0ABW1JEQ9_9ACTN</name>
<dbReference type="InterPro" id="IPR007076">
    <property type="entry name" value="TfoX_N"/>
</dbReference>
<dbReference type="RefSeq" id="WP_345715513.1">
    <property type="nucleotide sequence ID" value="NZ_BAABFP010000002.1"/>
</dbReference>
<keyword evidence="3" id="KW-1185">Reference proteome</keyword>